<evidence type="ECO:0000256" key="6">
    <source>
        <dbReference type="ARBA" id="ARBA00029447"/>
    </source>
</evidence>
<dbReference type="PANTHER" id="PTHR32089:SF119">
    <property type="entry name" value="METHYL-ACCEPTING CHEMOTAXIS PROTEIN CTPL"/>
    <property type="match status" value="1"/>
</dbReference>
<keyword evidence="12" id="KW-1185">Reference proteome</keyword>
<evidence type="ECO:0000256" key="5">
    <source>
        <dbReference type="ARBA" id="ARBA00023224"/>
    </source>
</evidence>
<dbReference type="Proteomes" id="UP000598488">
    <property type="component" value="Unassembled WGS sequence"/>
</dbReference>
<comment type="caution">
    <text evidence="11">The sequence shown here is derived from an EMBL/GenBank/DDBJ whole genome shotgun (WGS) entry which is preliminary data.</text>
</comment>
<dbReference type="CDD" id="cd06225">
    <property type="entry name" value="HAMP"/>
    <property type="match status" value="1"/>
</dbReference>
<keyword evidence="2 8" id="KW-0812">Transmembrane</keyword>
<evidence type="ECO:0000259" key="9">
    <source>
        <dbReference type="PROSITE" id="PS50111"/>
    </source>
</evidence>
<evidence type="ECO:0000259" key="10">
    <source>
        <dbReference type="PROSITE" id="PS50885"/>
    </source>
</evidence>
<dbReference type="InterPro" id="IPR004090">
    <property type="entry name" value="Chemotax_Me-accpt_rcpt"/>
</dbReference>
<dbReference type="InterPro" id="IPR004089">
    <property type="entry name" value="MCPsignal_dom"/>
</dbReference>
<keyword evidence="3 8" id="KW-1133">Transmembrane helix</keyword>
<dbReference type="CDD" id="cd11386">
    <property type="entry name" value="MCP_signal"/>
    <property type="match status" value="1"/>
</dbReference>
<keyword evidence="5 7" id="KW-0807">Transducer</keyword>
<sequence length="650" mass="70253">MLSRLRFLSLPTQLSAGSLIAVVFIFSLLIVAIEVLFEEQLNKIVTSHQLTEVKLLSHELEVQYGFLSDSLNRSAKYLNNELTQSISQSGSEVKLDGLQLSQSNKLATLKENVSAELFLIESKTNKLLASTVSGISVINALPANGFGQWKNGNASYVAKVAPISGHSNLSIVAAIPLEKILGHLRSNLSSVQIGKRGYVYVMDAKSANKGEIVIHPSDSVLGKNVFNLFPTAKDAFASMFQQSSGITSYSIQVAGKDAQAEESKVIFHKVEGWNWVVAIKTYTNEYTAELMTVLYFVAAICAGAAIFLSLILWLTIKSALKPLQSITQGVEEIGKGNLTFRFPTAASRSSNNETHKLQCSIQTMRDGLASLIVQVQTSSEQLLASAQTISQSNDQLIHSATNSSNVCAQVATAIEQVSASVEEVAQSSTEVSGETVSVNDTTQQGYQATKRVEETISRLSMSFENAAKTIQEVESSTINIGSVVNVINEIAEQTNLLALNAAIEAARAGEQGRGFAVVADEVRVLAQRTQQSTEEIQQVVERLQQGSRSAVETMQQGRDQVENSVQQATRAGELIAAINKSMDLVAQQISGVAAATEEQSVATTQIRGNTTELQSAATDTFENAQKSRDESQRIHQLAINLKQNLTQFTL</sequence>
<evidence type="ECO:0000313" key="11">
    <source>
        <dbReference type="EMBL" id="MBJ7549733.1"/>
    </source>
</evidence>
<evidence type="ECO:0000256" key="1">
    <source>
        <dbReference type="ARBA" id="ARBA00004141"/>
    </source>
</evidence>
<accession>A0ABS0Z7T9</accession>
<dbReference type="PROSITE" id="PS50885">
    <property type="entry name" value="HAMP"/>
    <property type="match status" value="1"/>
</dbReference>
<dbReference type="Gene3D" id="3.30.450.20">
    <property type="entry name" value="PAS domain"/>
    <property type="match status" value="1"/>
</dbReference>
<dbReference type="InterPro" id="IPR033462">
    <property type="entry name" value="Cache_3-Cache_2"/>
</dbReference>
<dbReference type="PRINTS" id="PR00260">
    <property type="entry name" value="CHEMTRNSDUCR"/>
</dbReference>
<evidence type="ECO:0000256" key="8">
    <source>
        <dbReference type="SAM" id="Phobius"/>
    </source>
</evidence>
<dbReference type="PANTHER" id="PTHR32089">
    <property type="entry name" value="METHYL-ACCEPTING CHEMOTAXIS PROTEIN MCPB"/>
    <property type="match status" value="1"/>
</dbReference>
<dbReference type="RefSeq" id="WP_199461146.1">
    <property type="nucleotide sequence ID" value="NZ_JAEMUH010000003.1"/>
</dbReference>
<feature type="transmembrane region" description="Helical" evidence="8">
    <location>
        <begin position="293"/>
        <end position="316"/>
    </location>
</feature>
<evidence type="ECO:0000256" key="2">
    <source>
        <dbReference type="ARBA" id="ARBA00022692"/>
    </source>
</evidence>
<dbReference type="Pfam" id="PF00015">
    <property type="entry name" value="MCPsignal"/>
    <property type="match status" value="1"/>
</dbReference>
<evidence type="ECO:0000313" key="12">
    <source>
        <dbReference type="Proteomes" id="UP000598488"/>
    </source>
</evidence>
<comment type="similarity">
    <text evidence="6">Belongs to the methyl-accepting chemotaxis (MCP) protein family.</text>
</comment>
<dbReference type="PROSITE" id="PS50111">
    <property type="entry name" value="CHEMOTAXIS_TRANSDUC_2"/>
    <property type="match status" value="1"/>
</dbReference>
<feature type="transmembrane region" description="Helical" evidence="8">
    <location>
        <begin position="16"/>
        <end position="37"/>
    </location>
</feature>
<comment type="subcellular location">
    <subcellularLocation>
        <location evidence="1">Membrane</location>
        <topology evidence="1">Multi-pass membrane protein</topology>
    </subcellularLocation>
</comment>
<organism evidence="11 12">
    <name type="scientific">Marinomonas ostreistagni</name>
    <dbReference type="NCBI Taxonomy" id="359209"/>
    <lineage>
        <taxon>Bacteria</taxon>
        <taxon>Pseudomonadati</taxon>
        <taxon>Pseudomonadota</taxon>
        <taxon>Gammaproteobacteria</taxon>
        <taxon>Oceanospirillales</taxon>
        <taxon>Oceanospirillaceae</taxon>
        <taxon>Marinomonas</taxon>
    </lineage>
</organism>
<dbReference type="Gene3D" id="1.10.287.950">
    <property type="entry name" value="Methyl-accepting chemotaxis protein"/>
    <property type="match status" value="1"/>
</dbReference>
<proteinExistence type="inferred from homology"/>
<evidence type="ECO:0000256" key="3">
    <source>
        <dbReference type="ARBA" id="ARBA00022989"/>
    </source>
</evidence>
<reference evidence="11 12" key="1">
    <citation type="submission" date="2020-12" db="EMBL/GenBank/DDBJ databases">
        <title>Comparative genome analysis of fungal antagonists Marinomonas ostreistagni 398 and M. spartinae 468.</title>
        <authorList>
            <person name="Fields J.L."/>
            <person name="Mavrodi O.V."/>
            <person name="Biber P.D."/>
            <person name="Indest K.J."/>
            <person name="Mavrodi D.V."/>
        </authorList>
    </citation>
    <scope>NUCLEOTIDE SEQUENCE [LARGE SCALE GENOMIC DNA]</scope>
    <source>
        <strain evidence="11 12">USM7</strain>
    </source>
</reference>
<dbReference type="EMBL" id="JAEMUH010000003">
    <property type="protein sequence ID" value="MBJ7549733.1"/>
    <property type="molecule type" value="Genomic_DNA"/>
</dbReference>
<gene>
    <name evidence="11" type="ORF">JHD44_03495</name>
</gene>
<dbReference type="Pfam" id="PF17201">
    <property type="entry name" value="Cache_3-Cache_2"/>
    <property type="match status" value="1"/>
</dbReference>
<dbReference type="SUPFAM" id="SSF58104">
    <property type="entry name" value="Methyl-accepting chemotaxis protein (MCP) signaling domain"/>
    <property type="match status" value="1"/>
</dbReference>
<keyword evidence="4 8" id="KW-0472">Membrane</keyword>
<feature type="domain" description="HAMP" evidence="10">
    <location>
        <begin position="317"/>
        <end position="373"/>
    </location>
</feature>
<protein>
    <submittedName>
        <fullName evidence="11">Cache 3/Cache 2 fusion domain-containing protein</fullName>
    </submittedName>
</protein>
<dbReference type="SMART" id="SM00283">
    <property type="entry name" value="MA"/>
    <property type="match status" value="1"/>
</dbReference>
<evidence type="ECO:0000256" key="7">
    <source>
        <dbReference type="PROSITE-ProRule" id="PRU00284"/>
    </source>
</evidence>
<name>A0ABS0Z7T9_9GAMM</name>
<dbReference type="CDD" id="cd12912">
    <property type="entry name" value="PDC2_MCP_like"/>
    <property type="match status" value="1"/>
</dbReference>
<feature type="domain" description="Methyl-accepting transducer" evidence="9">
    <location>
        <begin position="378"/>
        <end position="614"/>
    </location>
</feature>
<evidence type="ECO:0000256" key="4">
    <source>
        <dbReference type="ARBA" id="ARBA00023136"/>
    </source>
</evidence>
<dbReference type="InterPro" id="IPR003660">
    <property type="entry name" value="HAMP_dom"/>
</dbReference>